<dbReference type="InterPro" id="IPR036259">
    <property type="entry name" value="MFS_trans_sf"/>
</dbReference>
<feature type="transmembrane region" description="Helical" evidence="6">
    <location>
        <begin position="62"/>
        <end position="82"/>
    </location>
</feature>
<feature type="transmembrane region" description="Helical" evidence="6">
    <location>
        <begin position="391"/>
        <end position="413"/>
    </location>
</feature>
<evidence type="ECO:0000259" key="7">
    <source>
        <dbReference type="PROSITE" id="PS50850"/>
    </source>
</evidence>
<comment type="caution">
    <text evidence="8">The sequence shown here is derived from an EMBL/GenBank/DDBJ whole genome shotgun (WGS) entry which is preliminary data.</text>
</comment>
<evidence type="ECO:0000256" key="3">
    <source>
        <dbReference type="ARBA" id="ARBA00022989"/>
    </source>
</evidence>
<dbReference type="GO" id="GO:0022857">
    <property type="term" value="F:transmembrane transporter activity"/>
    <property type="evidence" value="ECO:0007669"/>
    <property type="project" value="InterPro"/>
</dbReference>
<keyword evidence="2 6" id="KW-0812">Transmembrane</keyword>
<dbReference type="Proteomes" id="UP000546213">
    <property type="component" value="Unassembled WGS sequence"/>
</dbReference>
<feature type="domain" description="Major facilitator superfamily (MFS) profile" evidence="7">
    <location>
        <begin position="1"/>
        <end position="427"/>
    </location>
</feature>
<feature type="transmembrane region" description="Helical" evidence="6">
    <location>
        <begin position="292"/>
        <end position="314"/>
    </location>
</feature>
<dbReference type="GO" id="GO:0005886">
    <property type="term" value="C:plasma membrane"/>
    <property type="evidence" value="ECO:0007669"/>
    <property type="project" value="TreeGrafter"/>
</dbReference>
<dbReference type="InterPro" id="IPR011701">
    <property type="entry name" value="MFS"/>
</dbReference>
<feature type="transmembrane region" description="Helical" evidence="6">
    <location>
        <begin position="174"/>
        <end position="193"/>
    </location>
</feature>
<dbReference type="InterPro" id="IPR020846">
    <property type="entry name" value="MFS_dom"/>
</dbReference>
<gene>
    <name evidence="8" type="ORF">FPCIR_335</name>
</gene>
<dbReference type="AlphaFoldDB" id="A0A8H5V163"/>
<dbReference type="EMBL" id="JAAOAS010000009">
    <property type="protein sequence ID" value="KAF5605643.1"/>
    <property type="molecule type" value="Genomic_DNA"/>
</dbReference>
<reference evidence="8 9" key="1">
    <citation type="submission" date="2020-05" db="EMBL/GenBank/DDBJ databases">
        <title>Identification and distribution of gene clusters putatively required for synthesis of sphingolipid metabolism inhibitors in phylogenetically diverse species of the filamentous fungus Fusarium.</title>
        <authorList>
            <person name="Kim H.-S."/>
            <person name="Busman M."/>
            <person name="Brown D.W."/>
            <person name="Divon H."/>
            <person name="Uhlig S."/>
            <person name="Proctor R.H."/>
        </authorList>
    </citation>
    <scope>NUCLEOTIDE SEQUENCE [LARGE SCALE GENOMIC DNA]</scope>
    <source>
        <strain evidence="8 9">NRRL 36939</strain>
    </source>
</reference>
<evidence type="ECO:0000313" key="9">
    <source>
        <dbReference type="Proteomes" id="UP000546213"/>
    </source>
</evidence>
<dbReference type="PROSITE" id="PS50850">
    <property type="entry name" value="MFS"/>
    <property type="match status" value="1"/>
</dbReference>
<dbReference type="OrthoDB" id="10021397at2759"/>
<feature type="transmembrane region" description="Helical" evidence="6">
    <location>
        <begin position="235"/>
        <end position="256"/>
    </location>
</feature>
<keyword evidence="3 6" id="KW-1133">Transmembrane helix</keyword>
<evidence type="ECO:0000256" key="6">
    <source>
        <dbReference type="SAM" id="Phobius"/>
    </source>
</evidence>
<dbReference type="CDD" id="cd17502">
    <property type="entry name" value="MFS_Azr1_MDR_like"/>
    <property type="match status" value="1"/>
</dbReference>
<evidence type="ECO:0000256" key="1">
    <source>
        <dbReference type="ARBA" id="ARBA00004141"/>
    </source>
</evidence>
<comment type="subcellular location">
    <subcellularLocation>
        <location evidence="1">Membrane</location>
        <topology evidence="1">Multi-pass membrane protein</topology>
    </subcellularLocation>
</comment>
<evidence type="ECO:0000256" key="4">
    <source>
        <dbReference type="ARBA" id="ARBA00023136"/>
    </source>
</evidence>
<dbReference type="SUPFAM" id="SSF103473">
    <property type="entry name" value="MFS general substrate transporter"/>
    <property type="match status" value="1"/>
</dbReference>
<evidence type="ECO:0000256" key="2">
    <source>
        <dbReference type="ARBA" id="ARBA00022692"/>
    </source>
</evidence>
<accession>A0A8H5V163</accession>
<feature type="transmembrane region" description="Helical" evidence="6">
    <location>
        <begin position="262"/>
        <end position="280"/>
    </location>
</feature>
<protein>
    <submittedName>
        <fullName evidence="8">HC-toxin efflux carrier TOXA</fullName>
    </submittedName>
</protein>
<evidence type="ECO:0000256" key="5">
    <source>
        <dbReference type="ARBA" id="ARBA00023180"/>
    </source>
</evidence>
<feature type="transmembrane region" description="Helical" evidence="6">
    <location>
        <begin position="120"/>
        <end position="143"/>
    </location>
</feature>
<name>A0A8H5V163_9HYPO</name>
<dbReference type="PANTHER" id="PTHR23501:SF199">
    <property type="entry name" value="MFS EFFLUX TRANSPORTER INPD-RELATED"/>
    <property type="match status" value="1"/>
</dbReference>
<proteinExistence type="predicted"/>
<evidence type="ECO:0000313" key="8">
    <source>
        <dbReference type="EMBL" id="KAF5605643.1"/>
    </source>
</evidence>
<feature type="transmembrane region" description="Helical" evidence="6">
    <location>
        <begin position="320"/>
        <end position="342"/>
    </location>
</feature>
<feature type="transmembrane region" description="Helical" evidence="6">
    <location>
        <begin position="88"/>
        <end position="108"/>
    </location>
</feature>
<dbReference type="PRINTS" id="PR01036">
    <property type="entry name" value="TCRTETB"/>
</dbReference>
<dbReference type="Gene3D" id="1.20.1720.10">
    <property type="entry name" value="Multidrug resistance protein D"/>
    <property type="match status" value="1"/>
</dbReference>
<sequence length="427" mass="45559">MIRSSCIAYLLTGEFGATAIPKITSKFDSLGDVAWYALAYLLTQMSFQPTFGKIYTFFNLKWIYLISSIIFEGGSILCATAPSSAAFIIGRAIAGLGAAGIFCGAMIIISKIVEMRKRPLLLAIISSMYGIASVIGPSLGGVFTHSKQLTWRFCFWINLPPDSDHSLKEKKLGLGLKSAVILAGALICLFLALQWGGTKHPWSDSRGAMTTQSYHLPFYFQAVKGVDPQTSGVDILPHGVTVTIATLITGSIITWLGYYVPFMWAGSAIFTTGAGLLYTISQNTPTARWFGYEVLAGAGFGIAIQIPIFAVQVVLGAGDIPLGTVLIILSQALGGSVGLSISQNVFQNSLRQRLNTIADIDIQAVVAAGGTDLESVVSADSLAYVRDAFRYGISNAFLVSTALGSVAFLASIGMERRRIKSKKEGGE</sequence>
<keyword evidence="4 6" id="KW-0472">Membrane</keyword>
<dbReference type="Pfam" id="PF07690">
    <property type="entry name" value="MFS_1"/>
    <property type="match status" value="1"/>
</dbReference>
<keyword evidence="5" id="KW-0325">Glycoprotein</keyword>
<organism evidence="8 9">
    <name type="scientific">Fusarium pseudocircinatum</name>
    <dbReference type="NCBI Taxonomy" id="56676"/>
    <lineage>
        <taxon>Eukaryota</taxon>
        <taxon>Fungi</taxon>
        <taxon>Dikarya</taxon>
        <taxon>Ascomycota</taxon>
        <taxon>Pezizomycotina</taxon>
        <taxon>Sordariomycetes</taxon>
        <taxon>Hypocreomycetidae</taxon>
        <taxon>Hypocreales</taxon>
        <taxon>Nectriaceae</taxon>
        <taxon>Fusarium</taxon>
        <taxon>Fusarium fujikuroi species complex</taxon>
    </lineage>
</organism>
<dbReference type="PANTHER" id="PTHR23501">
    <property type="entry name" value="MAJOR FACILITATOR SUPERFAMILY"/>
    <property type="match status" value="1"/>
</dbReference>
<keyword evidence="9" id="KW-1185">Reference proteome</keyword>